<evidence type="ECO:0000313" key="2">
    <source>
        <dbReference type="Proteomes" id="UP000887116"/>
    </source>
</evidence>
<proteinExistence type="predicted"/>
<name>A0A8X6K911_TRICU</name>
<evidence type="ECO:0000313" key="1">
    <source>
        <dbReference type="EMBL" id="GFQ64773.1"/>
    </source>
</evidence>
<reference evidence="1" key="1">
    <citation type="submission" date="2020-07" db="EMBL/GenBank/DDBJ databases">
        <title>Multicomponent nature underlies the extraordinary mechanical properties of spider dragline silk.</title>
        <authorList>
            <person name="Kono N."/>
            <person name="Nakamura H."/>
            <person name="Mori M."/>
            <person name="Yoshida Y."/>
            <person name="Ohtoshi R."/>
            <person name="Malay A.D."/>
            <person name="Moran D.A.P."/>
            <person name="Tomita M."/>
            <person name="Numata K."/>
            <person name="Arakawa K."/>
        </authorList>
    </citation>
    <scope>NUCLEOTIDE SEQUENCE</scope>
</reference>
<gene>
    <name evidence="1" type="ORF">TNCT_77441</name>
</gene>
<accession>A0A8X6K911</accession>
<comment type="caution">
    <text evidence="1">The sequence shown here is derived from an EMBL/GenBank/DDBJ whole genome shotgun (WGS) entry which is preliminary data.</text>
</comment>
<organism evidence="1 2">
    <name type="scientific">Trichonephila clavata</name>
    <name type="common">Joro spider</name>
    <name type="synonym">Nephila clavata</name>
    <dbReference type="NCBI Taxonomy" id="2740835"/>
    <lineage>
        <taxon>Eukaryota</taxon>
        <taxon>Metazoa</taxon>
        <taxon>Ecdysozoa</taxon>
        <taxon>Arthropoda</taxon>
        <taxon>Chelicerata</taxon>
        <taxon>Arachnida</taxon>
        <taxon>Araneae</taxon>
        <taxon>Araneomorphae</taxon>
        <taxon>Entelegynae</taxon>
        <taxon>Araneoidea</taxon>
        <taxon>Nephilidae</taxon>
        <taxon>Trichonephila</taxon>
    </lineage>
</organism>
<dbReference type="Proteomes" id="UP000887116">
    <property type="component" value="Unassembled WGS sequence"/>
</dbReference>
<protein>
    <submittedName>
        <fullName evidence="1">Uncharacterized protein</fullName>
    </submittedName>
</protein>
<dbReference type="AlphaFoldDB" id="A0A8X6K911"/>
<feature type="non-terminal residue" evidence="1">
    <location>
        <position position="56"/>
    </location>
</feature>
<keyword evidence="2" id="KW-1185">Reference proteome</keyword>
<sequence length="56" mass="6596">MKKPVWKIGTIMLKYWKGLDAMGCCWENYSSCLNEEACLENWNYHVEVLERTGCYG</sequence>
<dbReference type="EMBL" id="BMAO01000148">
    <property type="protein sequence ID" value="GFQ64773.1"/>
    <property type="molecule type" value="Genomic_DNA"/>
</dbReference>